<feature type="region of interest" description="Disordered" evidence="1">
    <location>
        <begin position="221"/>
        <end position="257"/>
    </location>
</feature>
<accession>A0AA38IPD8</accession>
<evidence type="ECO:0008006" key="5">
    <source>
        <dbReference type="Google" id="ProtNLM"/>
    </source>
</evidence>
<feature type="transmembrane region" description="Helical" evidence="2">
    <location>
        <begin position="77"/>
        <end position="101"/>
    </location>
</feature>
<organism evidence="3 4">
    <name type="scientific">Zophobas morio</name>
    <dbReference type="NCBI Taxonomy" id="2755281"/>
    <lineage>
        <taxon>Eukaryota</taxon>
        <taxon>Metazoa</taxon>
        <taxon>Ecdysozoa</taxon>
        <taxon>Arthropoda</taxon>
        <taxon>Hexapoda</taxon>
        <taxon>Insecta</taxon>
        <taxon>Pterygota</taxon>
        <taxon>Neoptera</taxon>
        <taxon>Endopterygota</taxon>
        <taxon>Coleoptera</taxon>
        <taxon>Polyphaga</taxon>
        <taxon>Cucujiformia</taxon>
        <taxon>Tenebrionidae</taxon>
        <taxon>Zophobas</taxon>
    </lineage>
</organism>
<proteinExistence type="predicted"/>
<dbReference type="EMBL" id="JALNTZ010000002">
    <property type="protein sequence ID" value="KAJ3660705.1"/>
    <property type="molecule type" value="Genomic_DNA"/>
</dbReference>
<sequence length="257" mass="29364">MSLNDIENWVKKIACSLGILQGLAYAILALICIIVYNDTPPNLPENSYMDMLNAFWYTFYLGPNLRSFEDQTLYPRVFAGFAWVYLILHIIWIGVSVFALREQNTQVQKYLKLWSYITFVISLWDFLVVIIFGSDYGKCLSYVDKYFWIPTEKIANQLICANAVLPVLVIAARGFVLWVVNVILAAATLNMSRRFKTPVQPPAYVSPIGFHIQHPVGQPLPDRPQPVTCSLPPPPNSQYPVQIPEPDYDWPSSPFRK</sequence>
<name>A0AA38IPD8_9CUCU</name>
<dbReference type="Proteomes" id="UP001168821">
    <property type="component" value="Unassembled WGS sequence"/>
</dbReference>
<comment type="caution">
    <text evidence="3">The sequence shown here is derived from an EMBL/GenBank/DDBJ whole genome shotgun (WGS) entry which is preliminary data.</text>
</comment>
<reference evidence="3" key="1">
    <citation type="journal article" date="2023" name="G3 (Bethesda)">
        <title>Whole genome assemblies of Zophobas morio and Tenebrio molitor.</title>
        <authorList>
            <person name="Kaur S."/>
            <person name="Stinson S.A."/>
            <person name="diCenzo G.C."/>
        </authorList>
    </citation>
    <scope>NUCLEOTIDE SEQUENCE</scope>
    <source>
        <strain evidence="3">QUZm001</strain>
    </source>
</reference>
<keyword evidence="2" id="KW-1133">Transmembrane helix</keyword>
<evidence type="ECO:0000313" key="4">
    <source>
        <dbReference type="Proteomes" id="UP001168821"/>
    </source>
</evidence>
<dbReference type="AlphaFoldDB" id="A0AA38IPD8"/>
<evidence type="ECO:0000256" key="2">
    <source>
        <dbReference type="SAM" id="Phobius"/>
    </source>
</evidence>
<gene>
    <name evidence="3" type="ORF">Zmor_005143</name>
</gene>
<evidence type="ECO:0000313" key="3">
    <source>
        <dbReference type="EMBL" id="KAJ3660705.1"/>
    </source>
</evidence>
<feature type="transmembrane region" description="Helical" evidence="2">
    <location>
        <begin position="12"/>
        <end position="36"/>
    </location>
</feature>
<feature type="transmembrane region" description="Helical" evidence="2">
    <location>
        <begin position="113"/>
        <end position="134"/>
    </location>
</feature>
<protein>
    <recommendedName>
        <fullName evidence="5">Transmembrane protein</fullName>
    </recommendedName>
</protein>
<keyword evidence="2" id="KW-0812">Transmembrane</keyword>
<keyword evidence="2" id="KW-0472">Membrane</keyword>
<keyword evidence="4" id="KW-1185">Reference proteome</keyword>
<feature type="transmembrane region" description="Helical" evidence="2">
    <location>
        <begin position="154"/>
        <end position="187"/>
    </location>
</feature>
<evidence type="ECO:0000256" key="1">
    <source>
        <dbReference type="SAM" id="MobiDB-lite"/>
    </source>
</evidence>